<name>A0A6P1V191_9ENTR</name>
<sequence>MLIFASISFILPPTLTIQPRHLLMQINYTFTYYLSGMFMICQYFYK</sequence>
<evidence type="ECO:0000313" key="2">
    <source>
        <dbReference type="EMBL" id="QHS48364.1"/>
    </source>
</evidence>
<accession>A0A6P1V191</accession>
<gene>
    <name evidence="2" type="ORF">GW952_23500</name>
</gene>
<feature type="transmembrane region" description="Helical" evidence="1">
    <location>
        <begin position="26"/>
        <end position="45"/>
    </location>
</feature>
<evidence type="ECO:0000313" key="3">
    <source>
        <dbReference type="Proteomes" id="UP000464389"/>
    </source>
</evidence>
<dbReference type="Proteomes" id="UP000464389">
    <property type="component" value="Chromosome"/>
</dbReference>
<keyword evidence="1" id="KW-0472">Membrane</keyword>
<keyword evidence="1" id="KW-1133">Transmembrane helix</keyword>
<protein>
    <submittedName>
        <fullName evidence="2">Uncharacterized protein</fullName>
    </submittedName>
</protein>
<dbReference type="AlphaFoldDB" id="A0A6P1V191"/>
<evidence type="ECO:0000256" key="1">
    <source>
        <dbReference type="SAM" id="Phobius"/>
    </source>
</evidence>
<keyword evidence="1" id="KW-0812">Transmembrane</keyword>
<organism evidence="2 3">
    <name type="scientific">Klebsiella michiganensis</name>
    <dbReference type="NCBI Taxonomy" id="1134687"/>
    <lineage>
        <taxon>Bacteria</taxon>
        <taxon>Pseudomonadati</taxon>
        <taxon>Pseudomonadota</taxon>
        <taxon>Gammaproteobacteria</taxon>
        <taxon>Enterobacterales</taxon>
        <taxon>Enterobacteriaceae</taxon>
        <taxon>Klebsiella/Raoultella group</taxon>
        <taxon>Klebsiella</taxon>
    </lineage>
</organism>
<reference evidence="2 3" key="1">
    <citation type="submission" date="2020-01" db="EMBL/GenBank/DDBJ databases">
        <title>Bactrocera dorsalis gut bacteria genome.</title>
        <authorList>
            <person name="Zhang H."/>
            <person name="Cai Z."/>
        </authorList>
    </citation>
    <scope>NUCLEOTIDE SEQUENCE [LARGE SCALE GENOMIC DNA]</scope>
    <source>
        <strain evidence="2 3">BD177</strain>
    </source>
</reference>
<dbReference type="EMBL" id="CP048108">
    <property type="protein sequence ID" value="QHS48364.1"/>
    <property type="molecule type" value="Genomic_DNA"/>
</dbReference>
<proteinExistence type="predicted"/>